<evidence type="ECO:0000313" key="3">
    <source>
        <dbReference type="Proteomes" id="UP001234178"/>
    </source>
</evidence>
<protein>
    <submittedName>
        <fullName evidence="2">Uncharacterized protein</fullName>
    </submittedName>
</protein>
<dbReference type="EMBL" id="JAOYFB010000002">
    <property type="protein sequence ID" value="KAK4006209.1"/>
    <property type="molecule type" value="Genomic_DNA"/>
</dbReference>
<proteinExistence type="predicted"/>
<keyword evidence="3" id="KW-1185">Reference proteome</keyword>
<sequence length="704" mass="81307">MRNYEMRKKFPSSDDILKIAKSIVFYFPSAGSFNTETPWDMLYDLYTRKGSLESYMRGKRFRKQLSDKRTKRQCTTVMFPECDSYTAEEQMEAEEYMRLTPLDSYDTRNHNRNEMLRLMKITYQSRRDFLKNGSHIKEEFFLLKKGLMETFLSNWRKAESQLMEFAKQRLIRNLAISAILQRREEAIGQFDVVEQTKCAFQVLLHAAANTQPAKKKNGSTADAWPVPFQSFHNAEEDEDNVSESLAENKPMQLRFGAFHERQIPIVKGQMLDSTRKRKIKAMKDLAQELSTKAKVQTILCIVFPNKKIPTRFLESYGDHADNFLHATESGSKIQSILKLATETWIGWYPEYLTLSNFDDHYCLCKGIYGGKQPEKKNQKEQSTTIAEDTVTTKAARHAVQIAMIPLRLKKIKGNICGIKKVPFQIRTVSGTKTTLEILETLETNSRELLQEIELEPIYQKDKKGSYLPLHVNHFQESLEKLLDDSETSETPELKHQDFTGSTNSISISPRSPTTFQADQEPLSSVFSSVFNAEKVFLQTAENLEPEAATTGSEIMIGKYRMLWTREMRKMRDTLLPKKGNQIKKHLQFYQFPLDSESDLKQNGIFSFLTTNILHLKTALLEQLKPGNDCNSLISNRKGFQLRERTNSVDTHLKTKNLTKVYLKPKVKLTSFVIPRESSIFLPRTYKVDGVSKLLSIKFKSKTLY</sequence>
<feature type="region of interest" description="Disordered" evidence="1">
    <location>
        <begin position="484"/>
        <end position="514"/>
    </location>
</feature>
<reference evidence="2 3" key="1">
    <citation type="journal article" date="2023" name="Nucleic Acids Res.">
        <title>The hologenome of Daphnia magna reveals possible DNA methylation and microbiome-mediated evolution of the host genome.</title>
        <authorList>
            <person name="Chaturvedi A."/>
            <person name="Li X."/>
            <person name="Dhandapani V."/>
            <person name="Marshall H."/>
            <person name="Kissane S."/>
            <person name="Cuenca-Cambronero M."/>
            <person name="Asole G."/>
            <person name="Calvet F."/>
            <person name="Ruiz-Romero M."/>
            <person name="Marangio P."/>
            <person name="Guigo R."/>
            <person name="Rago D."/>
            <person name="Mirbahai L."/>
            <person name="Eastwood N."/>
            <person name="Colbourne J.K."/>
            <person name="Zhou J."/>
            <person name="Mallon E."/>
            <person name="Orsini L."/>
        </authorList>
    </citation>
    <scope>NUCLEOTIDE SEQUENCE [LARGE SCALE GENOMIC DNA]</scope>
    <source>
        <strain evidence="2">LRV0_1</strain>
    </source>
</reference>
<organism evidence="2 3">
    <name type="scientific">Daphnia magna</name>
    <dbReference type="NCBI Taxonomy" id="35525"/>
    <lineage>
        <taxon>Eukaryota</taxon>
        <taxon>Metazoa</taxon>
        <taxon>Ecdysozoa</taxon>
        <taxon>Arthropoda</taxon>
        <taxon>Crustacea</taxon>
        <taxon>Branchiopoda</taxon>
        <taxon>Diplostraca</taxon>
        <taxon>Cladocera</taxon>
        <taxon>Anomopoda</taxon>
        <taxon>Daphniidae</taxon>
        <taxon>Daphnia</taxon>
    </lineage>
</organism>
<comment type="caution">
    <text evidence="2">The sequence shown here is derived from an EMBL/GenBank/DDBJ whole genome shotgun (WGS) entry which is preliminary data.</text>
</comment>
<dbReference type="Proteomes" id="UP001234178">
    <property type="component" value="Unassembled WGS sequence"/>
</dbReference>
<evidence type="ECO:0000256" key="1">
    <source>
        <dbReference type="SAM" id="MobiDB-lite"/>
    </source>
</evidence>
<evidence type="ECO:0000313" key="2">
    <source>
        <dbReference type="EMBL" id="KAK4006209.1"/>
    </source>
</evidence>
<gene>
    <name evidence="2" type="ORF">OUZ56_011364</name>
</gene>
<accession>A0ABQ9YZY6</accession>
<name>A0ABQ9YZY6_9CRUS</name>
<feature type="compositionally biased region" description="Polar residues" evidence="1">
    <location>
        <begin position="498"/>
        <end position="514"/>
    </location>
</feature>